<dbReference type="InterPro" id="IPR023395">
    <property type="entry name" value="MCP_dom_sf"/>
</dbReference>
<dbReference type="RefSeq" id="XP_015280704.1">
    <property type="nucleotide sequence ID" value="XM_015425218.1"/>
</dbReference>
<evidence type="ECO:0000256" key="4">
    <source>
        <dbReference type="ARBA" id="ARBA00022692"/>
    </source>
</evidence>
<evidence type="ECO:0000256" key="8">
    <source>
        <dbReference type="RuleBase" id="RU000488"/>
    </source>
</evidence>
<evidence type="ECO:0000256" key="1">
    <source>
        <dbReference type="ARBA" id="ARBA00004141"/>
    </source>
</evidence>
<evidence type="ECO:0000256" key="2">
    <source>
        <dbReference type="ARBA" id="ARBA00006375"/>
    </source>
</evidence>
<dbReference type="InterPro" id="IPR018108">
    <property type="entry name" value="MCP_transmembrane"/>
</dbReference>
<protein>
    <submittedName>
        <fullName evidence="10">Calcium-binding mitochondrial carrier protein SCaMC-3-like</fullName>
    </submittedName>
</protein>
<evidence type="ECO:0000256" key="7">
    <source>
        <dbReference type="PROSITE-ProRule" id="PRU00282"/>
    </source>
</evidence>
<evidence type="ECO:0000313" key="9">
    <source>
        <dbReference type="Proteomes" id="UP000694871"/>
    </source>
</evidence>
<accession>A0ABM1L417</accession>
<name>A0ABM1L417_GEKJA</name>
<comment type="similarity">
    <text evidence="2 8">Belongs to the mitochondrial carrier (TC 2.A.29) family.</text>
</comment>
<dbReference type="PANTHER" id="PTHR24089">
    <property type="entry name" value="SOLUTE CARRIER FAMILY 25"/>
    <property type="match status" value="1"/>
</dbReference>
<evidence type="ECO:0000256" key="5">
    <source>
        <dbReference type="ARBA" id="ARBA00022737"/>
    </source>
</evidence>
<gene>
    <name evidence="10" type="primary">LOC107122193</name>
</gene>
<organism evidence="9 10">
    <name type="scientific">Gekko japonicus</name>
    <name type="common">Schlegel's Japanese gecko</name>
    <dbReference type="NCBI Taxonomy" id="146911"/>
    <lineage>
        <taxon>Eukaryota</taxon>
        <taxon>Metazoa</taxon>
        <taxon>Chordata</taxon>
        <taxon>Craniata</taxon>
        <taxon>Vertebrata</taxon>
        <taxon>Euteleostomi</taxon>
        <taxon>Lepidosauria</taxon>
        <taxon>Squamata</taxon>
        <taxon>Bifurcata</taxon>
        <taxon>Gekkota</taxon>
        <taxon>Gekkonidae</taxon>
        <taxon>Gekkoninae</taxon>
        <taxon>Gekko</taxon>
    </lineage>
</organism>
<feature type="non-terminal residue" evidence="10">
    <location>
        <position position="143"/>
    </location>
</feature>
<dbReference type="Gene3D" id="1.50.40.10">
    <property type="entry name" value="Mitochondrial carrier domain"/>
    <property type="match status" value="1"/>
</dbReference>
<evidence type="ECO:0000256" key="3">
    <source>
        <dbReference type="ARBA" id="ARBA00022448"/>
    </source>
</evidence>
<keyword evidence="5" id="KW-0677">Repeat</keyword>
<dbReference type="Pfam" id="PF00153">
    <property type="entry name" value="Mito_carr"/>
    <property type="match status" value="2"/>
</dbReference>
<keyword evidence="9" id="KW-1185">Reference proteome</keyword>
<keyword evidence="4 7" id="KW-0812">Transmembrane</keyword>
<proteinExistence type="inferred from homology"/>
<sequence>VHASKSNSMNVWGGLQGMIREGGVRSLWRGNGINVLKIAPESAIKFMAYEQIKRAIRGQQETLRVQERFVAGSLAGVTAQTIIYPMEVLKTRLTLRKTGQYAGVADCAKKILRREGIRAFYKGYLPNMLGIIPYAGIDLAVYE</sequence>
<dbReference type="SUPFAM" id="SSF103506">
    <property type="entry name" value="Mitochondrial carrier"/>
    <property type="match status" value="1"/>
</dbReference>
<feature type="repeat" description="Solcar" evidence="7">
    <location>
        <begin position="1"/>
        <end position="55"/>
    </location>
</feature>
<dbReference type="PRINTS" id="PR00926">
    <property type="entry name" value="MITOCARRIER"/>
</dbReference>
<dbReference type="GeneID" id="107122193"/>
<keyword evidence="3 8" id="KW-0813">Transport</keyword>
<feature type="non-terminal residue" evidence="10">
    <location>
        <position position="1"/>
    </location>
</feature>
<keyword evidence="6 7" id="KW-0472">Membrane</keyword>
<reference evidence="10" key="1">
    <citation type="submission" date="2025-08" db="UniProtKB">
        <authorList>
            <consortium name="RefSeq"/>
        </authorList>
    </citation>
    <scope>IDENTIFICATION</scope>
</reference>
<comment type="subcellular location">
    <subcellularLocation>
        <location evidence="1">Membrane</location>
        <topology evidence="1">Multi-pass membrane protein</topology>
    </subcellularLocation>
</comment>
<dbReference type="Proteomes" id="UP000694871">
    <property type="component" value="Unplaced"/>
</dbReference>
<dbReference type="InterPro" id="IPR002067">
    <property type="entry name" value="MCP"/>
</dbReference>
<dbReference type="PROSITE" id="PS50920">
    <property type="entry name" value="SOLCAR"/>
    <property type="match status" value="2"/>
</dbReference>
<evidence type="ECO:0000313" key="10">
    <source>
        <dbReference type="RefSeq" id="XP_015280704.1"/>
    </source>
</evidence>
<evidence type="ECO:0000256" key="6">
    <source>
        <dbReference type="ARBA" id="ARBA00023136"/>
    </source>
</evidence>
<feature type="repeat" description="Solcar" evidence="7">
    <location>
        <begin position="63"/>
        <end position="143"/>
    </location>
</feature>